<dbReference type="PANTHER" id="PTHR20883:SF48">
    <property type="entry name" value="ECTOINE DIOXYGENASE"/>
    <property type="match status" value="1"/>
</dbReference>
<keyword evidence="1" id="KW-0223">Dioxygenase</keyword>
<dbReference type="SUPFAM" id="SSF51197">
    <property type="entry name" value="Clavaminate synthase-like"/>
    <property type="match status" value="1"/>
</dbReference>
<dbReference type="EMBL" id="CZRL01000095">
    <property type="protein sequence ID" value="CUS53223.1"/>
    <property type="molecule type" value="Genomic_DNA"/>
</dbReference>
<dbReference type="Gene3D" id="2.60.120.620">
    <property type="entry name" value="q2cbj1_9rhob like domain"/>
    <property type="match status" value="1"/>
</dbReference>
<reference evidence="1" key="1">
    <citation type="submission" date="2015-10" db="EMBL/GenBank/DDBJ databases">
        <authorList>
            <person name="Gilbert D.G."/>
        </authorList>
    </citation>
    <scope>NUCLEOTIDE SEQUENCE</scope>
</reference>
<keyword evidence="1" id="KW-0560">Oxidoreductase</keyword>
<gene>
    <name evidence="1" type="ORF">MGWOODY_XGa1710</name>
</gene>
<dbReference type="Pfam" id="PF05721">
    <property type="entry name" value="PhyH"/>
    <property type="match status" value="1"/>
</dbReference>
<dbReference type="GO" id="GO:0046872">
    <property type="term" value="F:metal ion binding"/>
    <property type="evidence" value="ECO:0007669"/>
    <property type="project" value="UniProtKB-ARBA"/>
</dbReference>
<protein>
    <submittedName>
        <fullName evidence="1">Phytanoyl-CoA dioxygenase family protein</fullName>
    </submittedName>
</protein>
<evidence type="ECO:0000313" key="1">
    <source>
        <dbReference type="EMBL" id="CUS53223.1"/>
    </source>
</evidence>
<dbReference type="GO" id="GO:0051213">
    <property type="term" value="F:dioxygenase activity"/>
    <property type="evidence" value="ECO:0007669"/>
    <property type="project" value="UniProtKB-KW"/>
</dbReference>
<dbReference type="PANTHER" id="PTHR20883">
    <property type="entry name" value="PHYTANOYL-COA DIOXYGENASE DOMAIN CONTAINING 1"/>
    <property type="match status" value="1"/>
</dbReference>
<dbReference type="AlphaFoldDB" id="A0A160TTR2"/>
<accession>A0A160TTR2</accession>
<name>A0A160TTR2_9ZZZZ</name>
<dbReference type="InterPro" id="IPR008775">
    <property type="entry name" value="Phytyl_CoA_dOase-like"/>
</dbReference>
<proteinExistence type="predicted"/>
<sequence>MGKRLTDKAIQQFHERGYYLPLDIASVEEIQEMRRQLEAFEAKSGGALRGTNRFKNHLLFKWLSDLIRSPKILDAVEDLIGSNLLVWSTDWWIKEAQSSMFVSWHQDSQYWGLDTRKLVTVWVALSPSTVESGCMRVLPGSHLGPDLPHKETFHDDNMLTRGQQIEDIDETLAVNLEVDTGKAVIFAYRIAHASHPNRSNDRRIGLAIRYIPPDARQQYAETDSATLVRGEDTAGHFELEPEPTCDFDPVAVEFHQHAEEERRKILYHGTDWTTHRT</sequence>
<organism evidence="1">
    <name type="scientific">hydrothermal vent metagenome</name>
    <dbReference type="NCBI Taxonomy" id="652676"/>
    <lineage>
        <taxon>unclassified sequences</taxon>
        <taxon>metagenomes</taxon>
        <taxon>ecological metagenomes</taxon>
    </lineage>
</organism>